<accession>A0AA36I591</accession>
<protein>
    <submittedName>
        <fullName evidence="2">Uncharacterized protein</fullName>
    </submittedName>
</protein>
<proteinExistence type="predicted"/>
<dbReference type="Proteomes" id="UP001178507">
    <property type="component" value="Unassembled WGS sequence"/>
</dbReference>
<organism evidence="2 3">
    <name type="scientific">Effrenium voratum</name>
    <dbReference type="NCBI Taxonomy" id="2562239"/>
    <lineage>
        <taxon>Eukaryota</taxon>
        <taxon>Sar</taxon>
        <taxon>Alveolata</taxon>
        <taxon>Dinophyceae</taxon>
        <taxon>Suessiales</taxon>
        <taxon>Symbiodiniaceae</taxon>
        <taxon>Effrenium</taxon>
    </lineage>
</organism>
<dbReference type="AlphaFoldDB" id="A0AA36I591"/>
<gene>
    <name evidence="2" type="ORF">EVOR1521_LOCUS9031</name>
</gene>
<keyword evidence="1" id="KW-0732">Signal</keyword>
<feature type="signal peptide" evidence="1">
    <location>
        <begin position="1"/>
        <end position="23"/>
    </location>
</feature>
<dbReference type="EMBL" id="CAUJNA010000797">
    <property type="protein sequence ID" value="CAJ1381309.1"/>
    <property type="molecule type" value="Genomic_DNA"/>
</dbReference>
<feature type="chain" id="PRO_5041203375" evidence="1">
    <location>
        <begin position="24"/>
        <end position="950"/>
    </location>
</feature>
<sequence length="950" mass="104264">MEHRIPANVSVLIVRIIFSDASALGVAEVARELLWQNECHILVDRPCELTAADLRLLGLQPWFMKDGQRHQNRSWWEHLQNQRHWLFVVRRSGALALLLQICFGPTVRRRHLRSSSYGPFHSKWPFLQVPEGMRPLPKPMIPSLQHLLQVPESPGVGFGAPAAATTCHSRLHAMAVVAQVSPELVQHQEVALVVPAIVGEEQFDELKMILSRAPLSYVELFSATGNDMVPICGGPIQCLAAISKSGEKTPTALPFTALQQGLGCVAKDVWLSLQDGKQGLARVVLFSRVAAAQEVQAMTNLSSQAAGQDVKCSLREAYKSLVDKNAALIWRPGHVDQIIASVWPQFAVPRADGSFSLSLADRCVRLAGLDGVEHDAGVLATGRPRRDLTSWPKSAVKEVSREIGTEVMISTQRFDTFRWAAKCRRILVQEVADERHASAMSSARLALRKLTLLKLCRGCHGTFSCAVLHFPREAAAEDHLWASVAVRKGIPWRPLDKHPEAYLQKTHCAGVKLTAAELSSLEVEGGLVVKDIGDGKVLKGWRLCPGGDLPSSNWGCAPKRRLGLASLLGVDVKGFGDGDGLTHCVASLAATLAATNETATLFFEKVTQELAAPISKQQALKADLCLEERGEQIFGDIIPVPRRQHMQAEAMLIGANLARVAVSNEVPIQSHAASAAFRDATKALRGISESLRQLFSSGGNAPDWLWQPSTVSRTCLRLLCNEPVGDVIEAWRLLSSENRVTDDREYFTELFLSLSCYGEYIAAPEANCIGVEGLFFARNVLVNFNGAQPTLRLWGALPVLAKPGRFAAQIWAMLRLDESLKSFGEAQEALSDGFFQRYCQDAPGGAEKAELRLRLHYVLLLLEAIWMKRRMPRNKALESAGAHCELPAEALLREILRQEVLHIAAMWKRFGLGKGGVRVIRPRNFINQHIKKTGSAEDLSETAQGGAACT</sequence>
<evidence type="ECO:0000256" key="1">
    <source>
        <dbReference type="SAM" id="SignalP"/>
    </source>
</evidence>
<reference evidence="2" key="1">
    <citation type="submission" date="2023-08" db="EMBL/GenBank/DDBJ databases">
        <authorList>
            <person name="Chen Y."/>
            <person name="Shah S."/>
            <person name="Dougan E. K."/>
            <person name="Thang M."/>
            <person name="Chan C."/>
        </authorList>
    </citation>
    <scope>NUCLEOTIDE SEQUENCE</scope>
</reference>
<evidence type="ECO:0000313" key="3">
    <source>
        <dbReference type="Proteomes" id="UP001178507"/>
    </source>
</evidence>
<keyword evidence="3" id="KW-1185">Reference proteome</keyword>
<evidence type="ECO:0000313" key="2">
    <source>
        <dbReference type="EMBL" id="CAJ1381309.1"/>
    </source>
</evidence>
<comment type="caution">
    <text evidence="2">The sequence shown here is derived from an EMBL/GenBank/DDBJ whole genome shotgun (WGS) entry which is preliminary data.</text>
</comment>
<name>A0AA36I591_9DINO</name>